<dbReference type="Gene3D" id="3.30.70.360">
    <property type="match status" value="1"/>
</dbReference>
<comment type="cofactor">
    <cofactor evidence="1">
        <name>Co(2+)</name>
        <dbReference type="ChEBI" id="CHEBI:48828"/>
    </cofactor>
</comment>
<dbReference type="SUPFAM" id="SSF55031">
    <property type="entry name" value="Bacterial exopeptidase dimerisation domain"/>
    <property type="match status" value="1"/>
</dbReference>
<dbReference type="InterPro" id="IPR010182">
    <property type="entry name" value="ArgE/DapE"/>
</dbReference>
<evidence type="ECO:0000313" key="9">
    <source>
        <dbReference type="EMBL" id="SKA74292.1"/>
    </source>
</evidence>
<name>A0A1T4WAI1_9BACT</name>
<evidence type="ECO:0000256" key="5">
    <source>
        <dbReference type="ARBA" id="ARBA00022801"/>
    </source>
</evidence>
<dbReference type="Pfam" id="PF01546">
    <property type="entry name" value="Peptidase_M20"/>
    <property type="match status" value="1"/>
</dbReference>
<evidence type="ECO:0000256" key="7">
    <source>
        <dbReference type="ARBA" id="ARBA00023285"/>
    </source>
</evidence>
<dbReference type="InterPro" id="IPR036264">
    <property type="entry name" value="Bact_exopeptidase_dim_dom"/>
</dbReference>
<feature type="domain" description="Peptidase M20 dimerisation" evidence="8">
    <location>
        <begin position="207"/>
        <end position="320"/>
    </location>
</feature>
<dbReference type="EMBL" id="FUYC01000002">
    <property type="protein sequence ID" value="SKA74292.1"/>
    <property type="molecule type" value="Genomic_DNA"/>
</dbReference>
<evidence type="ECO:0000256" key="1">
    <source>
        <dbReference type="ARBA" id="ARBA00001941"/>
    </source>
</evidence>
<dbReference type="RefSeq" id="WP_159447120.1">
    <property type="nucleotide sequence ID" value="NZ_FUYC01000002.1"/>
</dbReference>
<keyword evidence="7" id="KW-0170">Cobalt</keyword>
<dbReference type="GO" id="GO:0016787">
    <property type="term" value="F:hydrolase activity"/>
    <property type="evidence" value="ECO:0007669"/>
    <property type="project" value="UniProtKB-KW"/>
</dbReference>
<dbReference type="PANTHER" id="PTHR43808">
    <property type="entry name" value="ACETYLORNITHINE DEACETYLASE"/>
    <property type="match status" value="1"/>
</dbReference>
<keyword evidence="6" id="KW-0862">Zinc</keyword>
<dbReference type="SUPFAM" id="SSF53187">
    <property type="entry name" value="Zn-dependent exopeptidases"/>
    <property type="match status" value="1"/>
</dbReference>
<dbReference type="GO" id="GO:0046872">
    <property type="term" value="F:metal ion binding"/>
    <property type="evidence" value="ECO:0007669"/>
    <property type="project" value="UniProtKB-KW"/>
</dbReference>
<sequence length="427" mass="46856">MNTKEQKILDTVTSLEDDLFDFTARLVAQPSTVGHEKGALRLMADELSRLDLPLRHVPIDYTALSVHPGFAPVPWAEHDRWNVVARLEPDHTAPEGLDGRSAVFNGHLDVVSPEPLDLWTRDPFRPEVEDGWMYGRGSGDMKSGVAAMTYAAHALRKAGFGLAAPLIIETVIEEECSGNGALACRAAGVDADAVLIPEPFGPRLLTAQVGVLWFRIVVGGRPVHVQEADTGANALEKCFPLIQALRELEQECNNAPLPPPYDDMDHPLHLNVGVLKSGDWPSTVPASAEFHCRMAYPPGQGFEDIRARVVQTVARAAKQDPWLEANPPEVDFYGFRSDGHIESRQAPPLATLNECHRDLTGQHAQEYISTCTTDLRAFYSHGTARGCCYGPVAERIHGPDERVNLESVLHTARAYALFAARWCGLVE</sequence>
<comment type="cofactor">
    <cofactor evidence="2">
        <name>Zn(2+)</name>
        <dbReference type="ChEBI" id="CHEBI:29105"/>
    </cofactor>
</comment>
<reference evidence="9 10" key="1">
    <citation type="submission" date="2017-02" db="EMBL/GenBank/DDBJ databases">
        <authorList>
            <person name="Peterson S.W."/>
        </authorList>
    </citation>
    <scope>NUCLEOTIDE SEQUENCE [LARGE SCALE GENOMIC DNA]</scope>
    <source>
        <strain evidence="9 10">DSM 16080</strain>
    </source>
</reference>
<dbReference type="OrthoDB" id="5443984at2"/>
<keyword evidence="10" id="KW-1185">Reference proteome</keyword>
<dbReference type="NCBIfam" id="TIGR01910">
    <property type="entry name" value="DapE-ArgE"/>
    <property type="match status" value="1"/>
</dbReference>
<dbReference type="Pfam" id="PF07687">
    <property type="entry name" value="M20_dimer"/>
    <property type="match status" value="1"/>
</dbReference>
<dbReference type="InterPro" id="IPR002933">
    <property type="entry name" value="Peptidase_M20"/>
</dbReference>
<dbReference type="AlphaFoldDB" id="A0A1T4WAI1"/>
<evidence type="ECO:0000259" key="8">
    <source>
        <dbReference type="Pfam" id="PF07687"/>
    </source>
</evidence>
<proteinExistence type="inferred from homology"/>
<gene>
    <name evidence="9" type="ORF">SAMN02745704_00633</name>
</gene>
<evidence type="ECO:0000256" key="2">
    <source>
        <dbReference type="ARBA" id="ARBA00001947"/>
    </source>
</evidence>
<evidence type="ECO:0000256" key="4">
    <source>
        <dbReference type="ARBA" id="ARBA00022723"/>
    </source>
</evidence>
<dbReference type="Proteomes" id="UP000190027">
    <property type="component" value="Unassembled WGS sequence"/>
</dbReference>
<accession>A0A1T4WAI1</accession>
<comment type="similarity">
    <text evidence="3">Belongs to the peptidase M20A family.</text>
</comment>
<dbReference type="Gene3D" id="3.40.630.10">
    <property type="entry name" value="Zn peptidases"/>
    <property type="match status" value="1"/>
</dbReference>
<keyword evidence="5" id="KW-0378">Hydrolase</keyword>
<dbReference type="PANTHER" id="PTHR43808:SF25">
    <property type="entry name" value="PEPTIDASE M20 DIMERISATION DOMAIN-CONTAINING PROTEIN"/>
    <property type="match status" value="1"/>
</dbReference>
<dbReference type="STRING" id="1121449.SAMN02745704_00633"/>
<keyword evidence="4" id="KW-0479">Metal-binding</keyword>
<dbReference type="NCBIfam" id="NF005306">
    <property type="entry name" value="PRK06837.1"/>
    <property type="match status" value="1"/>
</dbReference>
<organism evidence="9 10">
    <name type="scientific">Paucidesulfovibrio gracilis DSM 16080</name>
    <dbReference type="NCBI Taxonomy" id="1121449"/>
    <lineage>
        <taxon>Bacteria</taxon>
        <taxon>Pseudomonadati</taxon>
        <taxon>Thermodesulfobacteriota</taxon>
        <taxon>Desulfovibrionia</taxon>
        <taxon>Desulfovibrionales</taxon>
        <taxon>Desulfovibrionaceae</taxon>
        <taxon>Paucidesulfovibrio</taxon>
    </lineage>
</organism>
<dbReference type="InterPro" id="IPR050072">
    <property type="entry name" value="Peptidase_M20A"/>
</dbReference>
<evidence type="ECO:0000256" key="6">
    <source>
        <dbReference type="ARBA" id="ARBA00022833"/>
    </source>
</evidence>
<evidence type="ECO:0000313" key="10">
    <source>
        <dbReference type="Proteomes" id="UP000190027"/>
    </source>
</evidence>
<dbReference type="InterPro" id="IPR011650">
    <property type="entry name" value="Peptidase_M20_dimer"/>
</dbReference>
<evidence type="ECO:0000256" key="3">
    <source>
        <dbReference type="ARBA" id="ARBA00006247"/>
    </source>
</evidence>
<protein>
    <submittedName>
        <fullName evidence="9">Acetylornithine deacetylase</fullName>
    </submittedName>
</protein>